<accession>A0ABT6CVV9</accession>
<dbReference type="Pfam" id="PF07690">
    <property type="entry name" value="MFS_1"/>
    <property type="match status" value="1"/>
</dbReference>
<evidence type="ECO:0000256" key="4">
    <source>
        <dbReference type="ARBA" id="ARBA00023136"/>
    </source>
</evidence>
<feature type="transmembrane region" description="Helical" evidence="6">
    <location>
        <begin position="212"/>
        <end position="233"/>
    </location>
</feature>
<dbReference type="PRINTS" id="PR01035">
    <property type="entry name" value="TCRTETA"/>
</dbReference>
<dbReference type="Proteomes" id="UP001220456">
    <property type="component" value="Unassembled WGS sequence"/>
</dbReference>
<comment type="caution">
    <text evidence="8">The sequence shown here is derived from an EMBL/GenBank/DDBJ whole genome shotgun (WGS) entry which is preliminary data.</text>
</comment>
<evidence type="ECO:0000256" key="6">
    <source>
        <dbReference type="SAM" id="Phobius"/>
    </source>
</evidence>
<feature type="transmembrane region" description="Helical" evidence="6">
    <location>
        <begin position="431"/>
        <end position="449"/>
    </location>
</feature>
<keyword evidence="3 6" id="KW-1133">Transmembrane helix</keyword>
<keyword evidence="4 6" id="KW-0472">Membrane</keyword>
<keyword evidence="2 6" id="KW-0812">Transmembrane</keyword>
<feature type="transmembrane region" description="Helical" evidence="6">
    <location>
        <begin position="155"/>
        <end position="173"/>
    </location>
</feature>
<feature type="region of interest" description="Disordered" evidence="5">
    <location>
        <begin position="24"/>
        <end position="45"/>
    </location>
</feature>
<dbReference type="InterPro" id="IPR020846">
    <property type="entry name" value="MFS_dom"/>
</dbReference>
<evidence type="ECO:0000313" key="9">
    <source>
        <dbReference type="Proteomes" id="UP001220456"/>
    </source>
</evidence>
<feature type="transmembrane region" description="Helical" evidence="6">
    <location>
        <begin position="407"/>
        <end position="425"/>
    </location>
</feature>
<feature type="transmembrane region" description="Helical" evidence="6">
    <location>
        <begin position="270"/>
        <end position="291"/>
    </location>
</feature>
<dbReference type="InterPro" id="IPR036259">
    <property type="entry name" value="MFS_trans_sf"/>
</dbReference>
<dbReference type="PANTHER" id="PTHR23528:SF1">
    <property type="entry name" value="MAJOR FACILITATOR SUPERFAMILY (MFS) PROFILE DOMAIN-CONTAINING PROTEIN"/>
    <property type="match status" value="1"/>
</dbReference>
<dbReference type="Gene3D" id="1.20.1250.20">
    <property type="entry name" value="MFS general substrate transporter like domains"/>
    <property type="match status" value="2"/>
</dbReference>
<feature type="transmembrane region" description="Helical" evidence="6">
    <location>
        <begin position="53"/>
        <end position="71"/>
    </location>
</feature>
<dbReference type="EMBL" id="JAROKN010000013">
    <property type="protein sequence ID" value="MDF9277632.1"/>
    <property type="molecule type" value="Genomic_DNA"/>
</dbReference>
<evidence type="ECO:0000256" key="1">
    <source>
        <dbReference type="ARBA" id="ARBA00004651"/>
    </source>
</evidence>
<dbReference type="CDD" id="cd06174">
    <property type="entry name" value="MFS"/>
    <property type="match status" value="1"/>
</dbReference>
<gene>
    <name evidence="8" type="ORF">P4U43_07500</name>
</gene>
<feature type="transmembrane region" description="Helical" evidence="6">
    <location>
        <begin position="303"/>
        <end position="325"/>
    </location>
</feature>
<comment type="subcellular location">
    <subcellularLocation>
        <location evidence="1">Cell membrane</location>
        <topology evidence="1">Multi-pass membrane protein</topology>
    </subcellularLocation>
</comment>
<dbReference type="InterPro" id="IPR011701">
    <property type="entry name" value="MFS"/>
</dbReference>
<protein>
    <submittedName>
        <fullName evidence="8">MFS transporter</fullName>
    </submittedName>
</protein>
<dbReference type="InterPro" id="IPR001958">
    <property type="entry name" value="Tet-R_TetA/multi-R_MdtG-like"/>
</dbReference>
<feature type="transmembrane region" description="Helical" evidence="6">
    <location>
        <begin position="91"/>
        <end position="114"/>
    </location>
</feature>
<feature type="transmembrane region" description="Helical" evidence="6">
    <location>
        <begin position="185"/>
        <end position="206"/>
    </location>
</feature>
<feature type="compositionally biased region" description="Polar residues" evidence="5">
    <location>
        <begin position="29"/>
        <end position="45"/>
    </location>
</feature>
<feature type="domain" description="Major facilitator superfamily (MFS) profile" evidence="7">
    <location>
        <begin position="54"/>
        <end position="455"/>
    </location>
</feature>
<feature type="transmembrane region" description="Helical" evidence="6">
    <location>
        <begin position="337"/>
        <end position="355"/>
    </location>
</feature>
<name>A0ABT6CVV9_9MICC</name>
<reference evidence="8 9" key="1">
    <citation type="journal article" date="2023" name="Int. J. Syst. Evol. Microbiol.">
        <title>Arthrobacter vasquezii sp. nov., isolated from a soil sample from Union Glacier, Antarctica.</title>
        <authorList>
            <person name="Valenzuela-Ibaceta F."/>
            <person name="Carrasco V."/>
            <person name="Lagos-Moraga S."/>
            <person name="Dietz-Vargas C."/>
            <person name="Navarro C.A."/>
            <person name="Perez-Donoso J.M."/>
        </authorList>
    </citation>
    <scope>NUCLEOTIDE SEQUENCE [LARGE SCALE GENOMIC DNA]</scope>
    <source>
        <strain evidence="8 9">EH-1B-1</strain>
    </source>
</reference>
<sequence length="455" mass="48058">MRRRIEEEQRQEYVAMGPAERVPAANASLPHSPSQVTLTSETANTESPPVPPWTIVLLVAATFGVGMAMVVPMTYSLAVRLDMLAPGRADILGMMFGIGSAVTLVVAPLTGILSDRTRSRFGRRRPFTVAGLVVGAASVAVMATAPNIWVLTMGWVLSTVGWGTAGASVGNWQADRLPASQRGKVSGLTNLMMQISPVVGILLVAPLRGEPFLVFAIPAAVAVVLIGLFVAFAPEADSRSVRHSERLTPGAVLKSYLFRPKDSPDFAWNWLGRFIFFLGLTSTTSFSVYFYSQRLDLALPDVAGVMALTSALSVGTATLGSIGVGWLSDRTARRRPFILLGTLVFATGSIISAFAGDLASIIVGTLVSSLGIASFSSVGQALVLDVLPDRERQAGRYMAINMFAQKIPGVIAPVCAPLLLLIGGGEQNFTALYLSTALLSAIGGILIATRVKGVR</sequence>
<dbReference type="PANTHER" id="PTHR23528">
    <property type="match status" value="1"/>
</dbReference>
<evidence type="ECO:0000256" key="5">
    <source>
        <dbReference type="SAM" id="MobiDB-lite"/>
    </source>
</evidence>
<proteinExistence type="predicted"/>
<evidence type="ECO:0000256" key="3">
    <source>
        <dbReference type="ARBA" id="ARBA00022989"/>
    </source>
</evidence>
<evidence type="ECO:0000313" key="8">
    <source>
        <dbReference type="EMBL" id="MDF9277632.1"/>
    </source>
</evidence>
<dbReference type="PROSITE" id="PS50850">
    <property type="entry name" value="MFS"/>
    <property type="match status" value="1"/>
</dbReference>
<evidence type="ECO:0000256" key="2">
    <source>
        <dbReference type="ARBA" id="ARBA00022692"/>
    </source>
</evidence>
<evidence type="ECO:0000259" key="7">
    <source>
        <dbReference type="PROSITE" id="PS50850"/>
    </source>
</evidence>
<feature type="transmembrane region" description="Helical" evidence="6">
    <location>
        <begin position="361"/>
        <end position="387"/>
    </location>
</feature>
<feature type="transmembrane region" description="Helical" evidence="6">
    <location>
        <begin position="126"/>
        <end position="149"/>
    </location>
</feature>
<organism evidence="8 9">
    <name type="scientific">Arthrobacter vasquezii</name>
    <dbReference type="NCBI Taxonomy" id="2977629"/>
    <lineage>
        <taxon>Bacteria</taxon>
        <taxon>Bacillati</taxon>
        <taxon>Actinomycetota</taxon>
        <taxon>Actinomycetes</taxon>
        <taxon>Micrococcales</taxon>
        <taxon>Micrococcaceae</taxon>
        <taxon>Arthrobacter</taxon>
    </lineage>
</organism>
<keyword evidence="9" id="KW-1185">Reference proteome</keyword>
<dbReference type="RefSeq" id="WP_277358159.1">
    <property type="nucleotide sequence ID" value="NZ_JAROKN010000013.1"/>
</dbReference>
<dbReference type="SUPFAM" id="SSF103473">
    <property type="entry name" value="MFS general substrate transporter"/>
    <property type="match status" value="1"/>
</dbReference>